<reference evidence="1 2" key="1">
    <citation type="submission" date="2024-02" db="EMBL/GenBank/DDBJ databases">
        <authorList>
            <person name="Chen Y."/>
            <person name="Shah S."/>
            <person name="Dougan E. K."/>
            <person name="Thang M."/>
            <person name="Chan C."/>
        </authorList>
    </citation>
    <scope>NUCLEOTIDE SEQUENCE [LARGE SCALE GENOMIC DNA]</scope>
</reference>
<name>A0ABP0PDM1_9DINO</name>
<sequence>MVNGGKAFCTTHGRLCKITHSSKPGRTKINAAGPVCISFSAMGKRGRDSDAATWSTHVAYFEHVAPAHECLIVENVPEYSEMLVLKCLKKSGYSWQAKSLRIDPRVLGLGCARARLYMVIFRTDIFRWEPNFTLEQLVDCLAGQVALSAGSYYWAKLPPEKNRQDYRRTTKLQFMDLSQYPKNGRGRGETKDGALPTLTTTTGSLWSEAHQRCLSSDELLSSHVLPVTRAQATKCHSPRLKFDGCSNASKVKMAGNGMSVPCMGVAMMGAAIALERIDGS</sequence>
<evidence type="ECO:0008006" key="3">
    <source>
        <dbReference type="Google" id="ProtNLM"/>
    </source>
</evidence>
<accession>A0ABP0PDM1</accession>
<dbReference type="SUPFAM" id="SSF53335">
    <property type="entry name" value="S-adenosyl-L-methionine-dependent methyltransferases"/>
    <property type="match status" value="1"/>
</dbReference>
<keyword evidence="2" id="KW-1185">Reference proteome</keyword>
<dbReference type="Gene3D" id="3.40.50.150">
    <property type="entry name" value="Vaccinia Virus protein VP39"/>
    <property type="match status" value="1"/>
</dbReference>
<proteinExistence type="predicted"/>
<gene>
    <name evidence="1" type="ORF">CCMP2556_LOCUS36412</name>
</gene>
<dbReference type="EMBL" id="CAXAMN010022940">
    <property type="protein sequence ID" value="CAK9073904.1"/>
    <property type="molecule type" value="Genomic_DNA"/>
</dbReference>
<dbReference type="InterPro" id="IPR029063">
    <property type="entry name" value="SAM-dependent_MTases_sf"/>
</dbReference>
<dbReference type="Proteomes" id="UP001642484">
    <property type="component" value="Unassembled WGS sequence"/>
</dbReference>
<protein>
    <recommendedName>
        <fullName evidence="3">DNA (cytosine-5-)-methyltransferase</fullName>
    </recommendedName>
</protein>
<comment type="caution">
    <text evidence="1">The sequence shown here is derived from an EMBL/GenBank/DDBJ whole genome shotgun (WGS) entry which is preliminary data.</text>
</comment>
<evidence type="ECO:0000313" key="2">
    <source>
        <dbReference type="Proteomes" id="UP001642484"/>
    </source>
</evidence>
<evidence type="ECO:0000313" key="1">
    <source>
        <dbReference type="EMBL" id="CAK9073904.1"/>
    </source>
</evidence>
<organism evidence="1 2">
    <name type="scientific">Durusdinium trenchii</name>
    <dbReference type="NCBI Taxonomy" id="1381693"/>
    <lineage>
        <taxon>Eukaryota</taxon>
        <taxon>Sar</taxon>
        <taxon>Alveolata</taxon>
        <taxon>Dinophyceae</taxon>
        <taxon>Suessiales</taxon>
        <taxon>Symbiodiniaceae</taxon>
        <taxon>Durusdinium</taxon>
    </lineage>
</organism>